<evidence type="ECO:0000259" key="19">
    <source>
        <dbReference type="PROSITE" id="PS50835"/>
    </source>
</evidence>
<dbReference type="InterPro" id="IPR009030">
    <property type="entry name" value="Growth_fac_rcpt_cys_sf"/>
</dbReference>
<dbReference type="FunFam" id="2.10.25.10:FF:000010">
    <property type="entry name" value="Pro-epidermal growth factor"/>
    <property type="match status" value="1"/>
</dbReference>
<dbReference type="SMART" id="SM00409">
    <property type="entry name" value="IG"/>
    <property type="match status" value="17"/>
</dbReference>
<keyword evidence="4" id="KW-0964">Secreted</keyword>
<dbReference type="Pfam" id="PF02586">
    <property type="entry name" value="SRAP"/>
    <property type="match status" value="1"/>
</dbReference>
<dbReference type="Gene3D" id="3.90.1680.10">
    <property type="entry name" value="SOS response associated peptidase-like"/>
    <property type="match status" value="1"/>
</dbReference>
<dbReference type="GO" id="GO:0048468">
    <property type="term" value="P:cell development"/>
    <property type="evidence" value="ECO:0007669"/>
    <property type="project" value="UniProtKB-ARBA"/>
</dbReference>
<keyword evidence="22" id="KW-1185">Reference proteome</keyword>
<dbReference type="InterPro" id="IPR036383">
    <property type="entry name" value="TSP1_rpt_sf"/>
</dbReference>
<dbReference type="Pfam" id="PF07474">
    <property type="entry name" value="G2F"/>
    <property type="match status" value="1"/>
</dbReference>
<dbReference type="Pfam" id="PF00090">
    <property type="entry name" value="TSP_1"/>
    <property type="match status" value="4"/>
</dbReference>
<dbReference type="SMART" id="SM00682">
    <property type="entry name" value="G2F"/>
    <property type="match status" value="1"/>
</dbReference>
<dbReference type="GO" id="GO:0005634">
    <property type="term" value="C:nucleus"/>
    <property type="evidence" value="ECO:0007669"/>
    <property type="project" value="UniProtKB-ARBA"/>
</dbReference>
<dbReference type="InterPro" id="IPR000884">
    <property type="entry name" value="TSP1_rpt"/>
</dbReference>
<dbReference type="Gene3D" id="2.60.40.10">
    <property type="entry name" value="Immunoglobulins"/>
    <property type="match status" value="17"/>
</dbReference>
<dbReference type="PROSITE" id="PS50092">
    <property type="entry name" value="TSP1"/>
    <property type="match status" value="4"/>
</dbReference>
<evidence type="ECO:0000313" key="22">
    <source>
        <dbReference type="Proteomes" id="UP000502823"/>
    </source>
</evidence>
<dbReference type="Pfam" id="PF07679">
    <property type="entry name" value="I-set"/>
    <property type="match status" value="12"/>
</dbReference>
<evidence type="ECO:0000256" key="17">
    <source>
        <dbReference type="SAM" id="MobiDB-lite"/>
    </source>
</evidence>
<keyword evidence="6 16" id="KW-0245">EGF-like domain</keyword>
<dbReference type="SMART" id="SM00181">
    <property type="entry name" value="EGF"/>
    <property type="match status" value="3"/>
</dbReference>
<feature type="domain" description="Ig-like" evidence="19">
    <location>
        <begin position="912"/>
        <end position="998"/>
    </location>
</feature>
<dbReference type="SUPFAM" id="SSF143081">
    <property type="entry name" value="BB1717-like"/>
    <property type="match status" value="1"/>
</dbReference>
<feature type="domain" description="Ig-like" evidence="19">
    <location>
        <begin position="1380"/>
        <end position="1469"/>
    </location>
</feature>
<feature type="domain" description="Ig-like" evidence="19">
    <location>
        <begin position="722"/>
        <end position="815"/>
    </location>
</feature>
<keyword evidence="7" id="KW-0732">Signal</keyword>
<accession>A0A6L2Q1S6</accession>
<keyword evidence="5" id="KW-0272">Extracellular matrix</keyword>
<dbReference type="Gene3D" id="2.10.25.10">
    <property type="entry name" value="Laminin"/>
    <property type="match status" value="3"/>
</dbReference>
<dbReference type="Pfam" id="PF03914">
    <property type="entry name" value="CBF"/>
    <property type="match status" value="1"/>
</dbReference>
<evidence type="ECO:0000256" key="5">
    <source>
        <dbReference type="ARBA" id="ARBA00022530"/>
    </source>
</evidence>
<dbReference type="InterPro" id="IPR018097">
    <property type="entry name" value="EGF_Ca-bd_CS"/>
</dbReference>
<evidence type="ECO:0000259" key="20">
    <source>
        <dbReference type="PROSITE" id="PS50993"/>
    </source>
</evidence>
<dbReference type="InterPro" id="IPR056475">
    <property type="entry name" value="GBD_Hemicentin/VWA7"/>
</dbReference>
<dbReference type="CDD" id="cd00096">
    <property type="entry name" value="Ig"/>
    <property type="match status" value="6"/>
</dbReference>
<evidence type="ECO:0000256" key="4">
    <source>
        <dbReference type="ARBA" id="ARBA00022525"/>
    </source>
</evidence>
<dbReference type="GO" id="GO:0007399">
    <property type="term" value="P:nervous system development"/>
    <property type="evidence" value="ECO:0007669"/>
    <property type="project" value="UniProtKB-ARBA"/>
</dbReference>
<keyword evidence="8" id="KW-0677">Repeat</keyword>
<dbReference type="GO" id="GO:0106300">
    <property type="term" value="P:protein-DNA covalent cross-linking repair"/>
    <property type="evidence" value="ECO:0007669"/>
    <property type="project" value="InterPro"/>
</dbReference>
<dbReference type="FunFam" id="2.10.25.10:FF:000210">
    <property type="entry name" value="Hemicentin 1"/>
    <property type="match status" value="1"/>
</dbReference>
<feature type="domain" description="Ig-like" evidence="19">
    <location>
        <begin position="540"/>
        <end position="625"/>
    </location>
</feature>
<dbReference type="PROSITE" id="PS00010">
    <property type="entry name" value="ASX_HYDROXYL"/>
    <property type="match status" value="2"/>
</dbReference>
<dbReference type="FunFam" id="2.60.40.10:FF:000130">
    <property type="entry name" value="Hemicentin 1"/>
    <property type="match status" value="3"/>
</dbReference>
<gene>
    <name evidence="21" type="ORF">Cfor_02160</name>
</gene>
<dbReference type="SMART" id="SM00408">
    <property type="entry name" value="IGc2"/>
    <property type="match status" value="17"/>
</dbReference>
<evidence type="ECO:0000256" key="11">
    <source>
        <dbReference type="ARBA" id="ARBA00023180"/>
    </source>
</evidence>
<comment type="similarity">
    <text evidence="2">Belongs to the CBF/MAK21 family.</text>
</comment>
<organism evidence="21 22">
    <name type="scientific">Coptotermes formosanus</name>
    <name type="common">Formosan subterranean termite</name>
    <dbReference type="NCBI Taxonomy" id="36987"/>
    <lineage>
        <taxon>Eukaryota</taxon>
        <taxon>Metazoa</taxon>
        <taxon>Ecdysozoa</taxon>
        <taxon>Arthropoda</taxon>
        <taxon>Hexapoda</taxon>
        <taxon>Insecta</taxon>
        <taxon>Pterygota</taxon>
        <taxon>Neoptera</taxon>
        <taxon>Polyneoptera</taxon>
        <taxon>Dictyoptera</taxon>
        <taxon>Blattodea</taxon>
        <taxon>Blattoidea</taxon>
        <taxon>Termitoidae</taxon>
        <taxon>Rhinotermitidae</taxon>
        <taxon>Coptotermes</taxon>
    </lineage>
</organism>
<comment type="subcellular location">
    <subcellularLocation>
        <location evidence="1">Secreted</location>
        <location evidence="1">Extracellular space</location>
        <location evidence="1">Extracellular matrix</location>
    </subcellularLocation>
</comment>
<dbReference type="CDD" id="cd00054">
    <property type="entry name" value="EGF_CA"/>
    <property type="match status" value="3"/>
</dbReference>
<name>A0A6L2Q1S6_COPFO</name>
<dbReference type="InterPro" id="IPR003598">
    <property type="entry name" value="Ig_sub2"/>
</dbReference>
<dbReference type="InterPro" id="IPR005612">
    <property type="entry name" value="CCAAT-binding_factor"/>
</dbReference>
<evidence type="ECO:0000256" key="2">
    <source>
        <dbReference type="ARBA" id="ARBA00007797"/>
    </source>
</evidence>
<feature type="domain" description="Ig-like" evidence="19">
    <location>
        <begin position="1473"/>
        <end position="1570"/>
    </location>
</feature>
<feature type="domain" description="Ig-like" evidence="19">
    <location>
        <begin position="1106"/>
        <end position="1180"/>
    </location>
</feature>
<dbReference type="GO" id="GO:0005509">
    <property type="term" value="F:calcium ion binding"/>
    <property type="evidence" value="ECO:0007669"/>
    <property type="project" value="InterPro"/>
</dbReference>
<dbReference type="SMART" id="SM00406">
    <property type="entry name" value="IGv"/>
    <property type="match status" value="7"/>
</dbReference>
<dbReference type="SMART" id="SM00209">
    <property type="entry name" value="TSP1"/>
    <property type="match status" value="4"/>
</dbReference>
<feature type="domain" description="EGF-like" evidence="18">
    <location>
        <begin position="2325"/>
        <end position="2368"/>
    </location>
</feature>
<feature type="region of interest" description="Disordered" evidence="17">
    <location>
        <begin position="3364"/>
        <end position="3439"/>
    </location>
</feature>
<evidence type="ECO:0000256" key="8">
    <source>
        <dbReference type="ARBA" id="ARBA00022737"/>
    </source>
</evidence>
<feature type="compositionally biased region" description="Basic and acidic residues" evidence="17">
    <location>
        <begin position="3430"/>
        <end position="3439"/>
    </location>
</feature>
<dbReference type="SUPFAM" id="SSF82895">
    <property type="entry name" value="TSP-1 type 1 repeat"/>
    <property type="match status" value="4"/>
</dbReference>
<feature type="domain" description="Ig-like" evidence="19">
    <location>
        <begin position="1003"/>
        <end position="1077"/>
    </location>
</feature>
<feature type="compositionally biased region" description="Basic and acidic residues" evidence="17">
    <location>
        <begin position="3400"/>
        <end position="3409"/>
    </location>
</feature>
<dbReference type="InterPro" id="IPR007110">
    <property type="entry name" value="Ig-like_dom"/>
</dbReference>
<keyword evidence="10" id="KW-1015">Disulfide bond</keyword>
<feature type="domain" description="Ig-like" evidence="19">
    <location>
        <begin position="1665"/>
        <end position="1752"/>
    </location>
</feature>
<comment type="caution">
    <text evidence="16">Lacks conserved residue(s) required for the propagation of feature annotation.</text>
</comment>
<feature type="domain" description="Ig-like" evidence="19">
    <location>
        <begin position="348"/>
        <end position="440"/>
    </location>
</feature>
<dbReference type="PROSITE" id="PS50993">
    <property type="entry name" value="NIDOGEN_G2"/>
    <property type="match status" value="1"/>
</dbReference>
<dbReference type="FunFam" id="2.20.100.10:FF:000007">
    <property type="entry name" value="Thrombospondin 1"/>
    <property type="match status" value="2"/>
</dbReference>
<evidence type="ECO:0000256" key="1">
    <source>
        <dbReference type="ARBA" id="ARBA00004498"/>
    </source>
</evidence>
<dbReference type="InterPro" id="IPR006605">
    <property type="entry name" value="G2_nidogen/fibulin_G2F"/>
</dbReference>
<dbReference type="Gene3D" id="2.40.155.10">
    <property type="entry name" value="Green fluorescent protein"/>
    <property type="match status" value="1"/>
</dbReference>
<dbReference type="InterPro" id="IPR013098">
    <property type="entry name" value="Ig_I-set"/>
</dbReference>
<proteinExistence type="inferred from homology"/>
<reference evidence="22" key="1">
    <citation type="submission" date="2020-01" db="EMBL/GenBank/DDBJ databases">
        <title>Draft genome sequence of the Termite Coptotermes fromosanus.</title>
        <authorList>
            <person name="Itakura S."/>
            <person name="Yosikawa Y."/>
            <person name="Umezawa K."/>
        </authorList>
    </citation>
    <scope>NUCLEOTIDE SEQUENCE [LARGE SCALE GENOMIC DNA]</scope>
</reference>
<feature type="domain" description="Ig-like" evidence="19">
    <location>
        <begin position="1575"/>
        <end position="1661"/>
    </location>
</feature>
<keyword evidence="9" id="KW-0106">Calcium</keyword>
<dbReference type="InterPro" id="IPR009017">
    <property type="entry name" value="GFP"/>
</dbReference>
<evidence type="ECO:0000259" key="18">
    <source>
        <dbReference type="PROSITE" id="PS50026"/>
    </source>
</evidence>
<protein>
    <recommendedName>
        <fullName evidence="3">Abasic site processing protein HMCES</fullName>
    </recommendedName>
    <alternativeName>
        <fullName evidence="13">Embryonic stem cell-specific 5-hydroxymethylcytosine-binding protein</fullName>
    </alternativeName>
    <alternativeName>
        <fullName evidence="14">Peptidase HMCES</fullName>
    </alternativeName>
    <alternativeName>
        <fullName evidence="15">SRAP domain-containing protein 1</fullName>
    </alternativeName>
</protein>
<dbReference type="EMBL" id="BLKM01000832">
    <property type="protein sequence ID" value="GFG38853.1"/>
    <property type="molecule type" value="Genomic_DNA"/>
</dbReference>
<dbReference type="FunFam" id="2.20.100.10:FF:000002">
    <property type="entry name" value="Unc-5 netrin receptor C"/>
    <property type="match status" value="1"/>
</dbReference>
<dbReference type="PROSITE" id="PS50835">
    <property type="entry name" value="IG_LIKE"/>
    <property type="match status" value="17"/>
</dbReference>
<evidence type="ECO:0000256" key="14">
    <source>
        <dbReference type="ARBA" id="ARBA00030898"/>
    </source>
</evidence>
<dbReference type="InterPro" id="IPR003599">
    <property type="entry name" value="Ig_sub"/>
</dbReference>
<keyword evidence="12" id="KW-0393">Immunoglobulin domain</keyword>
<evidence type="ECO:0000256" key="13">
    <source>
        <dbReference type="ARBA" id="ARBA00030390"/>
    </source>
</evidence>
<evidence type="ECO:0000256" key="16">
    <source>
        <dbReference type="PROSITE-ProRule" id="PRU00076"/>
    </source>
</evidence>
<dbReference type="FunFam" id="2.60.40.10:FF:000032">
    <property type="entry name" value="palladin isoform X1"/>
    <property type="match status" value="5"/>
</dbReference>
<feature type="domain" description="Ig-like" evidence="19">
    <location>
        <begin position="1285"/>
        <end position="1375"/>
    </location>
</feature>
<dbReference type="InterPro" id="IPR036590">
    <property type="entry name" value="SRAP-like"/>
</dbReference>
<dbReference type="Gene3D" id="2.20.100.10">
    <property type="entry name" value="Thrombospondin type-1 (TSP1) repeat"/>
    <property type="match status" value="3"/>
</dbReference>
<feature type="domain" description="Ig-like" evidence="19">
    <location>
        <begin position="1185"/>
        <end position="1280"/>
    </location>
</feature>
<dbReference type="PROSITE" id="PS01187">
    <property type="entry name" value="EGF_CA"/>
    <property type="match status" value="2"/>
</dbReference>
<dbReference type="Proteomes" id="UP000502823">
    <property type="component" value="Unassembled WGS sequence"/>
</dbReference>
<dbReference type="SUPFAM" id="SSF48726">
    <property type="entry name" value="Immunoglobulin"/>
    <property type="match status" value="17"/>
</dbReference>
<feature type="domain" description="Ig-like" evidence="19">
    <location>
        <begin position="630"/>
        <end position="717"/>
    </location>
</feature>
<dbReference type="Pfam" id="PF23560">
    <property type="entry name" value="GBD_Hemicentin"/>
    <property type="match status" value="1"/>
</dbReference>
<evidence type="ECO:0000256" key="7">
    <source>
        <dbReference type="ARBA" id="ARBA00022729"/>
    </source>
</evidence>
<evidence type="ECO:0000256" key="3">
    <source>
        <dbReference type="ARBA" id="ARBA00015888"/>
    </source>
</evidence>
<feature type="domain" description="Ig-like" evidence="19">
    <location>
        <begin position="444"/>
        <end position="532"/>
    </location>
</feature>
<dbReference type="PROSITE" id="PS01186">
    <property type="entry name" value="EGF_2"/>
    <property type="match status" value="2"/>
</dbReference>
<dbReference type="PANTHER" id="PTHR10075:SF14">
    <property type="entry name" value="CELL ADHESION MOLECULE DSCAM2-RELATED"/>
    <property type="match status" value="1"/>
</dbReference>
<dbReference type="OrthoDB" id="5985519at2759"/>
<sequence>MTGDCGDNKHIGYQVFEEIASTSSGQVYHINKTDVEEVLQFVRLSLQSRKVNLLSVNKPGPSVDEHSLFVDESLQEFTVSVSGMNPHIGVVSPNGKPVQGPPKLNTVLSLQNIKAVNVIEPEPGQWKVKVGSDSEHSVRSTGLSDIDFNFGFSAVVTNKMEETYHRPLKGEKNSVLVVPTHPDMVYNLTTLKLIDLKGTEFQEIPLHPVPDKPGLYQGSTFLPPNDFFHLGVDGFDKDGFPLKRISPTAITGQSPEPPVVHMKAEMTAWLDKPVTVYCRIESLVPFSSMWFKDGVPLTGLMKYNQTAELFWLVRSSTLADEGNYSCYASNVAGRSSSGTWLTVTGLSPHVITPPQILSAPNQTAVLDCVVHSQLHYNVTWTRAPLDVATESVQKIQNDVNTRILPNGTLIVSAVKQEDEGWYTCTAQNRGGSSEGHVYLAVREPLNVVVVPEQFQFQRGDSVSLSCYATGTPKPAFVWKKDGLVLKQGGGKNLRLREEENGLDLILQNADISYAGEYQCVAENDNEMDAGVAVGQYLEAPTVVAEEGSVLARVGDSVQLRCSVLGEPAPVIRWAKDDDQIVTSSKYEVQQGGMLLIINAQLTDSGEYTCVAENELGMGDDFISLEVGEPPQMVHTPRDTYIEINGNGTIPCAATGKPAPHISWTRKDGKPLNRSHIDTTERGNLHITYVGAEDAGVYICRVENVFGKAEYEAQVNVAGIVKPILDNMNGSHPEATVNRGMLVELPCRVILSNPSPDITWYKDGEILDDEQLQWEGIAVLTNGSLIISYSTQQHEGTYECVASNIGGTVSQATTLHVLEPPSFPPAGPVEFKVRAGEQIELPCPVLGDPEPIVFWKKDGMPVSLSHTTYKNNDDDSLVITSTSVADSGMYVCTAVNPAGEGRRAVALFVQVPPHITPGVGSVNAIDGQIVTLTCEVEATPTPTVTWYKDEAPLSSYEDEVVYLDNNATVRFVAQFGSSGQYRCEAVNDAGSDRMEMSVQVFVPPSIYPPGDEIRIVSANQSESLSCFVSGYPPPRIQWHRNGVHVSSDKRVSVNEAGILDISNIQPNMSGVYVCDAENAAGIIQKIFYLIVHGKIDVDYPMQIQLMEGDDYSLPCSAHGIPNPHISWRRDGQTIIGHKDEHLVLLEDGTLVITSATLNTTGIYTCIAENIKGNDQRHFLVEVLVPPSVIDSGKSRVEVIEGDSVVIACPAMDAVPPPEIQWLKDGRNLDLLTNERSDQVHFAVLDGGWSLKLEEAHSSDSGTYSCVATNLAGHANAEIRLDVLLSPYFEEFRYKQEETALAGTEVRFDCNVSGNPEPRLLWRKNNLPITPHTAPGVVLSSNRYSLIIPNVRPHDAGHYQCAATNRAGRSDRDFYLSVLVPPDLDGPIEEVQEAVKGETVLLECPITGLPDPQIRWTKDGFDLNLNTVSNVFLSKDKKILEISKVHPYDGGIYICMGSNEASSKEKHFNLTVFDPPVVHQQQFVEDLKARVGENVSLVCTARGHPMPDIKWLHNGHIVEKGVGSVVRSSVADRHSIEGHMLSLQQVGITDAGKYTCLASNVAGVAEKNYRLKVLVAPTLSVHREDTNVIESLEGLPITIKCPVVGNPVPDIRWMKDSVPLDTMRTVAEGNLLHIENSRQEHSGNYTCVAHNYAGNISKSFQLDVLVPPVMADMEEQADLKVTTNETLTLTCNVTGHPYPNILWFKGAVPITKQRWPLVKFKDHNRTLVIPEVSMKHNGRYSCLASNMAGDTELTFNVDIQEPPEVSADVPEKSSHTVVLHRRLVLKCPLRGSPPPKITWYKEGISIQKQRGNDFHVSSDGKQLHLMHALTDSAGNYSCVAQNSAGAKELHFEVNVLGNSVSIVVPAEWSAWSAWSDCSVTCGLGERIRVRVCGEDAEEFVDESNCQGKPEEIQSCYMSECPIDGSWSVWSQWTSCSESCGRGTRRRYRKCNSPAPTYGGKPCLGADGQQEYCNQSPCPIHGKWSEWSDWSPCSASCSNGTKRRSRACNSPPPAFGGKECIGLDTDFKQCNTDKCPVNGGWSAWSEWSFCSVSCGHGNKRRYRTCTDPAPQHKGTPCKGENLQIEKCMARSCDNIPQIAALHVKGSLNGENLYNVIAANITDMGPRRAVSATIKDIIKQQAGWFPYLTFLLSPVSWNTAYETDEANNGYSLTNGNFRQHSQIEFATGEELVVTHVGRGIDEVGTLQVDVEVNGEVPLMQPEAAVYIEPFEEDYVQTSPSSLYASSTSTLRINGHKLPYTWNNTVSYDAVQGTMPYLVEKLSTRDIGVEYNRDLQEMTYMMSTAIGKKFDTDKCPEGFVHDQHHLHCRDIDECQERSTNRCHFTQICENLFGSYRCFCNPGYKSRAIGKRCMDINECMEDPLLCSHQCRNVKGSFKCLCPRGYVLLEDGRTCSGLQYWTDQDGRSSDPHGEQVRSRALSLHRHAHDGYHEYYHGGDYSSIVRDAWSCPQGLEPSNGICQDVNECRILPSVCSTDQTCLNTKGAYRCLETPCPSGYERDVATRNCVQFCDEPGVNCKEGALLAQTVSYSVLTLDGHDVQPYQDLMQITVFGEDGRQLPRTRYRITENETGKPFRVRIENGHGILYTLKSLKLGRLYRIVILALSYDEDESNILYATNGVLVQTLHKGRKCRMMDIFNEGNIQPCILALEMIFTEVLKRREMSRDFTAAVNEHEVNAETKYRVWLQECYEDTFMRLIAIMSKHKPSTQLQALSTMMKLLSLEGKYPVDCGRKEEYYFPVQKLRPVVQELLSSECVTENLLSRFQEFTAYGDVLYYVWKLLPTVVLNKHHPNEIFIKNFLSLLDKIPIPKETVKNKENQELLLCGREGGPEFIQNTDHLHRWLNRVWGVIIRWEHSFATHQQLLVVLLEWVLPHLDKPLLLTDYLMDSLDMGGAVSLLALQGIFILVKNYNLEYPNIYGKLYSMFEPEIFHTKYKARLFYLSDMFLSSTHLSEHLVAAFAKRLARLTLVAPPQDIHIILMFIGNLVLRHPGLKRLFNHPVGGEVSLDPYVMEERDPLKSQAIESSLWELQVLQNHILPSVATAAKFINMPLPSVEWDMSKILENSADDIFEEELKKKVQEITLTFDRPQSLSTSKGEKVTHSLCAEDVQKACSYHDKNSGTYKLPQWASNVKNRQQYVPSYNIAPTDVTPVLVSGSYFSCESERMLQPMMWGMIPVWHKGDYRSHRLSTNNCRVEGLLSSKLYSRPFNKGQRCVVVCDGFYEWQTTKGKGSKQPYFIYMPQDEGVCVEDLATRSCDWSEDGGWNGPKLLYMAGLFDEWTSSEGEIIYSYTVITLESSTTLSWLHNRMPAILEGQQIADWLDRDRVPPKAALSVIQPARVLTWHPVATLVNNSRNKDPQCNKPITLNKPKPASHSQLLMESWLKKGTGKRESDREINESTVDQQETTGDGNSVITKKVKQEENRAAV</sequence>
<dbReference type="InterPro" id="IPR013783">
    <property type="entry name" value="Ig-like_fold"/>
</dbReference>
<dbReference type="InParanoid" id="A0A6L2Q1S6"/>
<dbReference type="InterPro" id="IPR000152">
    <property type="entry name" value="EGF-type_Asp/Asn_hydroxyl_site"/>
</dbReference>
<dbReference type="FunFam" id="2.60.40.10:FF:000503">
    <property type="entry name" value="Hemicentin 1"/>
    <property type="match status" value="1"/>
</dbReference>
<dbReference type="InterPro" id="IPR036179">
    <property type="entry name" value="Ig-like_dom_sf"/>
</dbReference>
<dbReference type="Pfam" id="PF13927">
    <property type="entry name" value="Ig_3"/>
    <property type="match status" value="4"/>
</dbReference>
<dbReference type="GO" id="GO:0003697">
    <property type="term" value="F:single-stranded DNA binding"/>
    <property type="evidence" value="ECO:0007669"/>
    <property type="project" value="InterPro"/>
</dbReference>
<evidence type="ECO:0000256" key="9">
    <source>
        <dbReference type="ARBA" id="ARBA00022837"/>
    </source>
</evidence>
<comment type="caution">
    <text evidence="21">The sequence shown here is derived from an EMBL/GenBank/DDBJ whole genome shotgun (WGS) entry which is preliminary data.</text>
</comment>
<dbReference type="SUPFAM" id="SSF57184">
    <property type="entry name" value="Growth factor receptor domain"/>
    <property type="match status" value="1"/>
</dbReference>
<feature type="domain" description="EGF-like" evidence="18">
    <location>
        <begin position="2369"/>
        <end position="2409"/>
    </location>
</feature>
<evidence type="ECO:0000256" key="10">
    <source>
        <dbReference type="ARBA" id="ARBA00023157"/>
    </source>
</evidence>
<evidence type="ECO:0000256" key="15">
    <source>
        <dbReference type="ARBA" id="ARBA00031130"/>
    </source>
</evidence>
<dbReference type="SMART" id="SM00179">
    <property type="entry name" value="EGF_CA"/>
    <property type="match status" value="3"/>
</dbReference>
<feature type="domain" description="Nidogen G2 beta-barrel" evidence="20">
    <location>
        <begin position="2092"/>
        <end position="2311"/>
    </location>
</feature>
<feature type="compositionally biased region" description="Polar residues" evidence="17">
    <location>
        <begin position="3410"/>
        <end position="3426"/>
    </location>
</feature>
<dbReference type="PROSITE" id="PS50026">
    <property type="entry name" value="EGF_3"/>
    <property type="match status" value="2"/>
</dbReference>
<dbReference type="Pfam" id="PF14670">
    <property type="entry name" value="FXa_inhibition"/>
    <property type="match status" value="1"/>
</dbReference>
<dbReference type="InterPro" id="IPR049883">
    <property type="entry name" value="NOTCH1_EGF-like"/>
</dbReference>
<evidence type="ECO:0000256" key="6">
    <source>
        <dbReference type="ARBA" id="ARBA00022536"/>
    </source>
</evidence>
<feature type="domain" description="Ig-like" evidence="19">
    <location>
        <begin position="820"/>
        <end position="905"/>
    </location>
</feature>
<dbReference type="InterPro" id="IPR003738">
    <property type="entry name" value="SRAP"/>
</dbReference>
<dbReference type="PANTHER" id="PTHR10075">
    <property type="entry name" value="BASIGIN RELATED"/>
    <property type="match status" value="1"/>
</dbReference>
<keyword evidence="11" id="KW-0325">Glycoprotein</keyword>
<dbReference type="Pfam" id="PF07645">
    <property type="entry name" value="EGF_CA"/>
    <property type="match status" value="2"/>
</dbReference>
<dbReference type="SUPFAM" id="SSF54511">
    <property type="entry name" value="GFP-like"/>
    <property type="match status" value="1"/>
</dbReference>
<evidence type="ECO:0000313" key="21">
    <source>
        <dbReference type="EMBL" id="GFG38853.1"/>
    </source>
</evidence>
<dbReference type="InterPro" id="IPR001881">
    <property type="entry name" value="EGF-like_Ca-bd_dom"/>
</dbReference>
<feature type="domain" description="Ig-like" evidence="19">
    <location>
        <begin position="1761"/>
        <end position="1852"/>
    </location>
</feature>
<feature type="domain" description="Ig-like" evidence="19">
    <location>
        <begin position="257"/>
        <end position="344"/>
    </location>
</feature>
<evidence type="ECO:0000256" key="12">
    <source>
        <dbReference type="ARBA" id="ARBA00023319"/>
    </source>
</evidence>
<dbReference type="InterPro" id="IPR013106">
    <property type="entry name" value="Ig_V-set"/>
</dbReference>
<dbReference type="InterPro" id="IPR000742">
    <property type="entry name" value="EGF"/>
</dbReference>